<evidence type="ECO:0000313" key="3">
    <source>
        <dbReference type="Proteomes" id="UP000228614"/>
    </source>
</evidence>
<dbReference type="InterPro" id="IPR029063">
    <property type="entry name" value="SAM-dependent_MTases_sf"/>
</dbReference>
<comment type="caution">
    <text evidence="2">The sequence shown here is derived from an EMBL/GenBank/DDBJ whole genome shotgun (WGS) entry which is preliminary data.</text>
</comment>
<gene>
    <name evidence="2" type="ORF">COT95_00315</name>
</gene>
<name>A0A2H0V7U6_9BACT</name>
<dbReference type="GO" id="GO:0008757">
    <property type="term" value="F:S-adenosylmethionine-dependent methyltransferase activity"/>
    <property type="evidence" value="ECO:0007669"/>
    <property type="project" value="InterPro"/>
</dbReference>
<protein>
    <recommendedName>
        <fullName evidence="1">Methyltransferase type 11 domain-containing protein</fullName>
    </recommendedName>
</protein>
<reference evidence="3" key="1">
    <citation type="submission" date="2017-09" db="EMBL/GenBank/DDBJ databases">
        <title>Depth-based differentiation of microbial function through sediment-hosted aquifers and enrichment of novel symbionts in the deep terrestrial subsurface.</title>
        <authorList>
            <person name="Probst A.J."/>
            <person name="Ladd B."/>
            <person name="Jarett J.K."/>
            <person name="Geller-Mcgrath D.E."/>
            <person name="Sieber C.M.K."/>
            <person name="Emerson J.B."/>
            <person name="Anantharaman K."/>
            <person name="Thomas B.C."/>
            <person name="Malmstrom R."/>
            <person name="Stieglmeier M."/>
            <person name="Klingl A."/>
            <person name="Woyke T."/>
            <person name="Ryan C.M."/>
            <person name="Banfield J.F."/>
        </authorList>
    </citation>
    <scope>NUCLEOTIDE SEQUENCE [LARGE SCALE GENOMIC DNA]</scope>
</reference>
<evidence type="ECO:0000313" key="2">
    <source>
        <dbReference type="EMBL" id="PIR95142.1"/>
    </source>
</evidence>
<organism evidence="2 3">
    <name type="scientific">Candidatus Falkowbacteria bacterium CG10_big_fil_rev_8_21_14_0_10_37_6</name>
    <dbReference type="NCBI Taxonomy" id="1974563"/>
    <lineage>
        <taxon>Bacteria</taxon>
        <taxon>Candidatus Falkowiibacteriota</taxon>
    </lineage>
</organism>
<proteinExistence type="predicted"/>
<dbReference type="InterPro" id="IPR013216">
    <property type="entry name" value="Methyltransf_11"/>
</dbReference>
<dbReference type="SUPFAM" id="SSF53335">
    <property type="entry name" value="S-adenosyl-L-methionine-dependent methyltransferases"/>
    <property type="match status" value="1"/>
</dbReference>
<dbReference type="Pfam" id="PF08241">
    <property type="entry name" value="Methyltransf_11"/>
    <property type="match status" value="1"/>
</dbReference>
<accession>A0A2H0V7U6</accession>
<dbReference type="Gene3D" id="3.40.50.150">
    <property type="entry name" value="Vaccinia Virus protein VP39"/>
    <property type="match status" value="1"/>
</dbReference>
<dbReference type="AlphaFoldDB" id="A0A2H0V7U6"/>
<dbReference type="Proteomes" id="UP000228614">
    <property type="component" value="Unassembled WGS sequence"/>
</dbReference>
<feature type="domain" description="Methyltransferase type 11" evidence="1">
    <location>
        <begin position="97"/>
        <end position="212"/>
    </location>
</feature>
<dbReference type="CDD" id="cd02440">
    <property type="entry name" value="AdoMet_MTases"/>
    <property type="match status" value="1"/>
</dbReference>
<sequence length="314" mass="36343">MVTLVSNIKNGKKKKGPRAIEAIVIDNNFLEIAPKLFEPDLYKQIRERMDIERFCFNFCRWNKHVPWLVYANSQPHKDLMTKLVGLMRDKVGESCADFGCGFGEFLTNLLETGECTIKKYFAIDLDWKTLVAIPEKLRNIYLGRKVYFVHTAAMFKSPLWDASMDSVISSLGALMYIWAWFDEDGNQVADSRQAFMEGLKDIYRILKPGGYLGVSAPLPNPDWKKIRNKSLRHILFNEFSFKMDWLKKIWETIYHGTKAVKYSRFMSNLEKQGKAHYLSKDEWTSCLIEVGFEVESIETGCFADQGIIVIARKI</sequence>
<evidence type="ECO:0000259" key="1">
    <source>
        <dbReference type="Pfam" id="PF08241"/>
    </source>
</evidence>
<dbReference type="EMBL" id="PFAN01000017">
    <property type="protein sequence ID" value="PIR95142.1"/>
    <property type="molecule type" value="Genomic_DNA"/>
</dbReference>